<dbReference type="InterPro" id="IPR001555">
    <property type="entry name" value="GART_AS"/>
</dbReference>
<feature type="region of interest" description="Disordered" evidence="6">
    <location>
        <begin position="249"/>
        <end position="272"/>
    </location>
</feature>
<dbReference type="Gene3D" id="3.40.50.12230">
    <property type="match status" value="1"/>
</dbReference>
<comment type="function">
    <text evidence="5">Attaches a formyl group to the free amino group of methionyl-tRNA(fMet). The formyl group appears to play a dual role in the initiator identity of N-formylmethionyl-tRNA by promoting its recognition by IF2 and preventing the misappropriation of this tRNA by the elongation apparatus.</text>
</comment>
<accession>A0A502FWZ3</accession>
<dbReference type="OrthoDB" id="9802815at2"/>
<dbReference type="InterPro" id="IPR036477">
    <property type="entry name" value="Formyl_transf_N_sf"/>
</dbReference>
<feature type="binding site" evidence="5">
    <location>
        <begin position="109"/>
        <end position="112"/>
    </location>
    <ligand>
        <name>(6S)-5,6,7,8-tetrahydrofolate</name>
        <dbReference type="ChEBI" id="CHEBI:57453"/>
    </ligand>
</feature>
<keyword evidence="3 5" id="KW-0808">Transferase</keyword>
<dbReference type="SUPFAM" id="SSF50486">
    <property type="entry name" value="FMT C-terminal domain-like"/>
    <property type="match status" value="1"/>
</dbReference>
<evidence type="ECO:0000256" key="5">
    <source>
        <dbReference type="HAMAP-Rule" id="MF_00182"/>
    </source>
</evidence>
<comment type="similarity">
    <text evidence="1 5">Belongs to the Fmt family.</text>
</comment>
<dbReference type="AlphaFoldDB" id="A0A502FWZ3"/>
<dbReference type="InterPro" id="IPR011034">
    <property type="entry name" value="Formyl_transferase-like_C_sf"/>
</dbReference>
<comment type="catalytic activity">
    <reaction evidence="5">
        <text>L-methionyl-tRNA(fMet) + (6R)-10-formyltetrahydrofolate = N-formyl-L-methionyl-tRNA(fMet) + (6S)-5,6,7,8-tetrahydrofolate + H(+)</text>
        <dbReference type="Rhea" id="RHEA:24380"/>
        <dbReference type="Rhea" id="RHEA-COMP:9952"/>
        <dbReference type="Rhea" id="RHEA-COMP:9953"/>
        <dbReference type="ChEBI" id="CHEBI:15378"/>
        <dbReference type="ChEBI" id="CHEBI:57453"/>
        <dbReference type="ChEBI" id="CHEBI:78530"/>
        <dbReference type="ChEBI" id="CHEBI:78844"/>
        <dbReference type="ChEBI" id="CHEBI:195366"/>
        <dbReference type="EC" id="2.1.2.9"/>
    </reaction>
</comment>
<dbReference type="SUPFAM" id="SSF53328">
    <property type="entry name" value="Formyltransferase"/>
    <property type="match status" value="1"/>
</dbReference>
<dbReference type="EC" id="2.1.2.9" evidence="2 5"/>
<proteinExistence type="inferred from homology"/>
<dbReference type="RefSeq" id="WP_140848611.1">
    <property type="nucleotide sequence ID" value="NZ_RCZC01000002.1"/>
</dbReference>
<dbReference type="CDD" id="cd08704">
    <property type="entry name" value="Met_tRNA_FMT_C"/>
    <property type="match status" value="1"/>
</dbReference>
<dbReference type="Proteomes" id="UP000319931">
    <property type="component" value="Unassembled WGS sequence"/>
</dbReference>
<gene>
    <name evidence="5" type="primary">fmt</name>
    <name evidence="9" type="ORF">EAH76_04370</name>
</gene>
<name>A0A502FWZ3_9SPHN</name>
<dbReference type="GO" id="GO:0005829">
    <property type="term" value="C:cytosol"/>
    <property type="evidence" value="ECO:0007669"/>
    <property type="project" value="TreeGrafter"/>
</dbReference>
<comment type="caution">
    <text evidence="9">The sequence shown here is derived from an EMBL/GenBank/DDBJ whole genome shotgun (WGS) entry which is preliminary data.</text>
</comment>
<dbReference type="InterPro" id="IPR005793">
    <property type="entry name" value="Formyl_trans_C"/>
</dbReference>
<dbReference type="GO" id="GO:0004479">
    <property type="term" value="F:methionyl-tRNA formyltransferase activity"/>
    <property type="evidence" value="ECO:0007669"/>
    <property type="project" value="UniProtKB-UniRule"/>
</dbReference>
<dbReference type="CDD" id="cd08646">
    <property type="entry name" value="FMT_core_Met-tRNA-FMT_N"/>
    <property type="match status" value="1"/>
</dbReference>
<evidence type="ECO:0000256" key="1">
    <source>
        <dbReference type="ARBA" id="ARBA00010699"/>
    </source>
</evidence>
<evidence type="ECO:0000313" key="9">
    <source>
        <dbReference type="EMBL" id="TPG53951.1"/>
    </source>
</evidence>
<feature type="domain" description="Formyl transferase C-terminal" evidence="8">
    <location>
        <begin position="200"/>
        <end position="313"/>
    </location>
</feature>
<dbReference type="InterPro" id="IPR044135">
    <property type="entry name" value="Met-tRNA-FMT_C"/>
</dbReference>
<evidence type="ECO:0000259" key="8">
    <source>
        <dbReference type="Pfam" id="PF02911"/>
    </source>
</evidence>
<reference evidence="9 10" key="1">
    <citation type="journal article" date="2019" name="Environ. Microbiol.">
        <title>Species interactions and distinct microbial communities in high Arctic permafrost affected cryosols are associated with the CH4 and CO2 gas fluxes.</title>
        <authorList>
            <person name="Altshuler I."/>
            <person name="Hamel J."/>
            <person name="Turney S."/>
            <person name="Magnuson E."/>
            <person name="Levesque R."/>
            <person name="Greer C."/>
            <person name="Whyte L.G."/>
        </authorList>
    </citation>
    <scope>NUCLEOTIDE SEQUENCE [LARGE SCALE GENOMIC DNA]</scope>
    <source>
        <strain evidence="9 10">E6.1</strain>
    </source>
</reference>
<protein>
    <recommendedName>
        <fullName evidence="2 5">Methionyl-tRNA formyltransferase</fullName>
        <ecNumber evidence="2 5">2.1.2.9</ecNumber>
    </recommendedName>
</protein>
<evidence type="ECO:0000259" key="7">
    <source>
        <dbReference type="Pfam" id="PF00551"/>
    </source>
</evidence>
<dbReference type="EMBL" id="RCZC01000002">
    <property type="protein sequence ID" value="TPG53951.1"/>
    <property type="molecule type" value="Genomic_DNA"/>
</dbReference>
<dbReference type="NCBIfam" id="TIGR00460">
    <property type="entry name" value="fmt"/>
    <property type="match status" value="1"/>
</dbReference>
<keyword evidence="4 5" id="KW-0648">Protein biosynthesis</keyword>
<organism evidence="9 10">
    <name type="scientific">Sphingomonas glacialis</name>
    <dbReference type="NCBI Taxonomy" id="658225"/>
    <lineage>
        <taxon>Bacteria</taxon>
        <taxon>Pseudomonadati</taxon>
        <taxon>Pseudomonadota</taxon>
        <taxon>Alphaproteobacteria</taxon>
        <taxon>Sphingomonadales</taxon>
        <taxon>Sphingomonadaceae</taxon>
        <taxon>Sphingomonas</taxon>
    </lineage>
</organism>
<dbReference type="PANTHER" id="PTHR11138">
    <property type="entry name" value="METHIONYL-TRNA FORMYLTRANSFERASE"/>
    <property type="match status" value="1"/>
</dbReference>
<dbReference type="InterPro" id="IPR002376">
    <property type="entry name" value="Formyl_transf_N"/>
</dbReference>
<dbReference type="Pfam" id="PF02911">
    <property type="entry name" value="Formyl_trans_C"/>
    <property type="match status" value="1"/>
</dbReference>
<evidence type="ECO:0000256" key="6">
    <source>
        <dbReference type="SAM" id="MobiDB-lite"/>
    </source>
</evidence>
<dbReference type="HAMAP" id="MF_00182">
    <property type="entry name" value="Formyl_trans"/>
    <property type="match status" value="1"/>
</dbReference>
<evidence type="ECO:0000313" key="10">
    <source>
        <dbReference type="Proteomes" id="UP000319931"/>
    </source>
</evidence>
<evidence type="ECO:0000256" key="4">
    <source>
        <dbReference type="ARBA" id="ARBA00022917"/>
    </source>
</evidence>
<dbReference type="PANTHER" id="PTHR11138:SF5">
    <property type="entry name" value="METHIONYL-TRNA FORMYLTRANSFERASE, MITOCHONDRIAL"/>
    <property type="match status" value="1"/>
</dbReference>
<sequence length="321" mass="33416">MRIIFMGTPDFSVPVLQALVDAGHDVVASYSQPPRRAGRGKALTPSPVQARAEALGIAVRTPVTFRDAEAQAEFAGFGADVAVVAAYGLILPRAVLDAPARGCLNVHASLLPRWRGAAPIQRAILAGDAATGVCIMQMEAGLDTGPVLLRDTTPVDAKTAGVLTDELSAMGARLMVEVLGDLDAFAPVAQPGDGVTYAAKIDKAEARLDFTQSAAAVERQVRGFNPVPGAFFEFQGERIKVLAAQIRHPGEGGDLHEDSESEQPDGPGLRRGDGGVVLDDLLTIACGDGAIRPTLLQRAGRGVMTAGELLRGFAIPAGTQL</sequence>
<dbReference type="InterPro" id="IPR005794">
    <property type="entry name" value="Fmt"/>
</dbReference>
<feature type="compositionally biased region" description="Basic and acidic residues" evidence="6">
    <location>
        <begin position="249"/>
        <end position="258"/>
    </location>
</feature>
<evidence type="ECO:0000256" key="2">
    <source>
        <dbReference type="ARBA" id="ARBA00012261"/>
    </source>
</evidence>
<evidence type="ECO:0000256" key="3">
    <source>
        <dbReference type="ARBA" id="ARBA00022679"/>
    </source>
</evidence>
<feature type="domain" description="Formyl transferase N-terminal" evidence="7">
    <location>
        <begin position="1"/>
        <end position="179"/>
    </location>
</feature>
<keyword evidence="10" id="KW-1185">Reference proteome</keyword>
<dbReference type="Pfam" id="PF00551">
    <property type="entry name" value="Formyl_trans_N"/>
    <property type="match status" value="1"/>
</dbReference>
<dbReference type="PROSITE" id="PS00373">
    <property type="entry name" value="GART"/>
    <property type="match status" value="1"/>
</dbReference>
<dbReference type="InterPro" id="IPR041711">
    <property type="entry name" value="Met-tRNA-FMT_N"/>
</dbReference>